<accession>A0A1F6BMD5</accession>
<reference evidence="3 4" key="1">
    <citation type="journal article" date="2016" name="Nat. Commun.">
        <title>Thousands of microbial genomes shed light on interconnected biogeochemical processes in an aquifer system.</title>
        <authorList>
            <person name="Anantharaman K."/>
            <person name="Brown C.T."/>
            <person name="Hug L.A."/>
            <person name="Sharon I."/>
            <person name="Castelle C.J."/>
            <person name="Probst A.J."/>
            <person name="Thomas B.C."/>
            <person name="Singh A."/>
            <person name="Wilkins M.J."/>
            <person name="Karaoz U."/>
            <person name="Brodie E.L."/>
            <person name="Williams K.H."/>
            <person name="Hubbard S.S."/>
            <person name="Banfield J.F."/>
        </authorList>
    </citation>
    <scope>NUCLEOTIDE SEQUENCE [LARGE SCALE GENOMIC DNA]</scope>
</reference>
<keyword evidence="1" id="KW-0472">Membrane</keyword>
<evidence type="ECO:0000259" key="2">
    <source>
        <dbReference type="Pfam" id="PF26449"/>
    </source>
</evidence>
<feature type="transmembrane region" description="Helical" evidence="1">
    <location>
        <begin position="50"/>
        <end position="71"/>
    </location>
</feature>
<protein>
    <recommendedName>
        <fullName evidence="2">DUF8128 domain-containing protein</fullName>
    </recommendedName>
</protein>
<dbReference type="EMBL" id="MFKI01000030">
    <property type="protein sequence ID" value="OGG38048.1"/>
    <property type="molecule type" value="Genomic_DNA"/>
</dbReference>
<keyword evidence="1" id="KW-0812">Transmembrane</keyword>
<keyword evidence="1" id="KW-1133">Transmembrane helix</keyword>
<organism evidence="3 4">
    <name type="scientific">Candidatus Jorgensenbacteria bacterium GWC1_48_12</name>
    <dbReference type="NCBI Taxonomy" id="1798469"/>
    <lineage>
        <taxon>Bacteria</taxon>
        <taxon>Candidatus Joergenseniibacteriota</taxon>
    </lineage>
</organism>
<proteinExistence type="predicted"/>
<dbReference type="AlphaFoldDB" id="A0A1F6BMD5"/>
<evidence type="ECO:0000256" key="1">
    <source>
        <dbReference type="SAM" id="Phobius"/>
    </source>
</evidence>
<gene>
    <name evidence="3" type="ORF">A2127_00595</name>
</gene>
<evidence type="ECO:0000313" key="4">
    <source>
        <dbReference type="Proteomes" id="UP000179324"/>
    </source>
</evidence>
<dbReference type="InterPro" id="IPR058441">
    <property type="entry name" value="DUF8128"/>
</dbReference>
<evidence type="ECO:0000313" key="3">
    <source>
        <dbReference type="EMBL" id="OGG38048.1"/>
    </source>
</evidence>
<dbReference type="Pfam" id="PF26449">
    <property type="entry name" value="DUF8128"/>
    <property type="match status" value="1"/>
</dbReference>
<name>A0A1F6BMD5_9BACT</name>
<feature type="domain" description="DUF8128" evidence="2">
    <location>
        <begin position="84"/>
        <end position="429"/>
    </location>
</feature>
<sequence length="465" mass="54671">MFKNFLRNILDIIEELFRQEEIWLLIFIVGLAGFLAAFLPSFSLTEILVLLWPFIAFAILFPLSVSLWLFWRQEIYKEIYFKTVLLELRIPREIKKTPEAMEQVLAAIHSLRNIAGDINEKYWEGEVTRWFALEITSFGGEIHFYVRVYHKQRDLLESSLFSYYPDLEVTEVKDYVNNLPQDVSQLYEEDLDLWGSEMILRKEDAYPIKTYSHFEGDLEERENDPISNFLEVLSKVKPGEMVGIQLLIAPGLDDWHKKWAGLIEKLKEPKIKAGKTEGQEGIAAFAKLIARSPVETDVLKAVEEKVSKPAFNTQVRFIYVSPKDIFYDSFARRGLVGAFNQYSTNHLNAFQQNYPVSTRTRVWQWPHLFPKWRNEYRKQRILHNYIRREVPPETWMGRFMTSYPLDWNFKSERFYLNVEEVATVFHPPSSIVLTEPHIAHLEARRKGPPAGLAIFGDEEEIEKYK</sequence>
<comment type="caution">
    <text evidence="3">The sequence shown here is derived from an EMBL/GenBank/DDBJ whole genome shotgun (WGS) entry which is preliminary data.</text>
</comment>
<feature type="transmembrane region" description="Helical" evidence="1">
    <location>
        <begin position="21"/>
        <end position="44"/>
    </location>
</feature>
<dbReference type="Proteomes" id="UP000179324">
    <property type="component" value="Unassembled WGS sequence"/>
</dbReference>